<keyword evidence="2" id="KW-1185">Reference proteome</keyword>
<protein>
    <submittedName>
        <fullName evidence="1">Uncharacterized protein</fullName>
    </submittedName>
</protein>
<reference evidence="1" key="1">
    <citation type="submission" date="2023-07" db="EMBL/GenBank/DDBJ databases">
        <title>Black Yeasts Isolated from many extreme environments.</title>
        <authorList>
            <person name="Coleine C."/>
            <person name="Stajich J.E."/>
            <person name="Selbmann L."/>
        </authorList>
    </citation>
    <scope>NUCLEOTIDE SEQUENCE</scope>
    <source>
        <strain evidence="1">CCFEE 5714</strain>
    </source>
</reference>
<dbReference type="Proteomes" id="UP001281147">
    <property type="component" value="Unassembled WGS sequence"/>
</dbReference>
<evidence type="ECO:0000313" key="1">
    <source>
        <dbReference type="EMBL" id="KAK3698137.1"/>
    </source>
</evidence>
<accession>A0ACC3ML60</accession>
<proteinExistence type="predicted"/>
<gene>
    <name evidence="1" type="ORF">LTR37_017095</name>
</gene>
<evidence type="ECO:0000313" key="2">
    <source>
        <dbReference type="Proteomes" id="UP001281147"/>
    </source>
</evidence>
<sequence length="192" mass="21378">MATTTLSLSGAESAVQESPLLSKLAAEIKLIIYRYVLVFEGMIHISKSILKRKHLLNVCQQIRAEASKIFYAENTFIIIADLVSNASISNFLASAGKANARAVSGLFVFFQLTAPLRVAWGSACLLRRDDEIKRYVKVVSVLAAILKRQGVRLESIVVKTPELDGDVYSHKLEVSVLEFVSNKFLERYRSIE</sequence>
<name>A0ACC3ML60_9PEZI</name>
<comment type="caution">
    <text evidence="1">The sequence shown here is derived from an EMBL/GenBank/DDBJ whole genome shotgun (WGS) entry which is preliminary data.</text>
</comment>
<dbReference type="EMBL" id="JAUTXU010000214">
    <property type="protein sequence ID" value="KAK3698137.1"/>
    <property type="molecule type" value="Genomic_DNA"/>
</dbReference>
<organism evidence="1 2">
    <name type="scientific">Vermiconidia calcicola</name>
    <dbReference type="NCBI Taxonomy" id="1690605"/>
    <lineage>
        <taxon>Eukaryota</taxon>
        <taxon>Fungi</taxon>
        <taxon>Dikarya</taxon>
        <taxon>Ascomycota</taxon>
        <taxon>Pezizomycotina</taxon>
        <taxon>Dothideomycetes</taxon>
        <taxon>Dothideomycetidae</taxon>
        <taxon>Mycosphaerellales</taxon>
        <taxon>Extremaceae</taxon>
        <taxon>Vermiconidia</taxon>
    </lineage>
</organism>